<reference evidence="1 2" key="1">
    <citation type="journal article" date="2014" name="J. Virol.">
        <title>Upolu virus and Aransas Bay virus, two presumptive bunyaviruses, are novel members of the family Orthomyxoviridae.</title>
        <authorList>
            <person name="Briese T."/>
            <person name="Chowdhary R."/>
            <person name="Travassos da Rosa A."/>
            <person name="Hutchison S.K."/>
            <person name="Popov V."/>
            <person name="Street C."/>
            <person name="Tesh R.B."/>
            <person name="Lipkin W.I."/>
        </authorList>
    </citation>
    <scope>NUCLEOTIDE SEQUENCE [LARGE SCALE GENOMIC DNA]</scope>
</reference>
<proteinExistence type="predicted"/>
<protein>
    <submittedName>
        <fullName evidence="1">PA polymerase subunit</fullName>
    </submittedName>
</protein>
<evidence type="ECO:0000313" key="1">
    <source>
        <dbReference type="EMBL" id="AHB34056.1"/>
    </source>
</evidence>
<dbReference type="Gene3D" id="3.40.91.90">
    <property type="entry name" value="Influenza RNA-dependent RNA polymerase subunit PA, endonuclease domain"/>
    <property type="match status" value="1"/>
</dbReference>
<dbReference type="KEGG" id="vg:80557418"/>
<dbReference type="GO" id="GO:0039694">
    <property type="term" value="P:viral RNA genome replication"/>
    <property type="evidence" value="ECO:0007669"/>
    <property type="project" value="InterPro"/>
</dbReference>
<sequence>MEPPDCIDPRIWEKSATQNDWHLMDYGYERRIVACWEYTICCQISNMHIFDNMEQYETYLWQDRATVEWLISKRGLQRTTEHMPHMYDRKNNLNFKVKVVMDLEEVSPGGGVDWCMAFDLRGETHQETYQYLLGSQLQDIKSYMSSCYEWTIKTGSTERILESMSSDPKVRFVVPANVKGLLTSDTDWDIIPNTTPGKGIAEIVGEKWSQMKVLPRLKYEDPPNKAPWKALLIAADSSYIETKNGTDQEILGFFKESIISVSTLRSSKSAPPYLYNCIKASVDAAIEGHMVRDRIVEDTKAFGIDFKRKIRNAAEATATGEWKRSEFPLEKQGLPSWVEDELDLLYRECRGRWVELEKNAQYTPIDEVAEDLVDKFIGLVDTLKVSSVIEKWQVGCTRIFSQLHTDRNRISLCPIITRCKEEDIGQIWGLVLLGPHHVKRDTDNAPLLLFEFVENCEEEKYPKHTVLSLNMKKLDGEIYTKLAAIKVTSCSRNKLFTFSTIRRVLIQPASVFSQILLQRAADNNELNLDSNPEVSLYIGGALRGMTAFQWVRKVLCLEFLMAIYNNAQLEGFLANIRRLHMSRHAMIERHQVFIPFGSDPASKVEECIINNPIVLYLAKTWNDMPNVHY</sequence>
<dbReference type="EMBL" id="KC506158">
    <property type="protein sequence ID" value="AHB34056.1"/>
    <property type="molecule type" value="Viral_cRNA"/>
</dbReference>
<name>X2CXC2_9ORTO</name>
<keyword evidence="2" id="KW-1185">Reference proteome</keyword>
<evidence type="ECO:0000313" key="2">
    <source>
        <dbReference type="Proteomes" id="UP000181618"/>
    </source>
</evidence>
<dbReference type="Pfam" id="PF00603">
    <property type="entry name" value="Flu_PA"/>
    <property type="match status" value="1"/>
</dbReference>
<dbReference type="GO" id="GO:0003723">
    <property type="term" value="F:RNA binding"/>
    <property type="evidence" value="ECO:0007669"/>
    <property type="project" value="InterPro"/>
</dbReference>
<dbReference type="InterPro" id="IPR038372">
    <property type="entry name" value="PA/PA-X_sf"/>
</dbReference>
<organism evidence="1 2">
    <name type="scientific">Upolu virus</name>
    <dbReference type="NCBI Taxonomy" id="1428581"/>
    <lineage>
        <taxon>Viruses</taxon>
        <taxon>Riboviria</taxon>
        <taxon>Orthornavirae</taxon>
        <taxon>Negarnaviricota</taxon>
        <taxon>Polyploviricotina</taxon>
        <taxon>Insthoviricetes</taxon>
        <taxon>Articulavirales</taxon>
        <taxon>Orthomyxoviridae</taxon>
        <taxon>Thogotovirus</taxon>
        <taxon>Thogotovirus upoluense</taxon>
    </lineage>
</organism>
<dbReference type="InterPro" id="IPR001009">
    <property type="entry name" value="PA/PA-X"/>
</dbReference>
<dbReference type="Proteomes" id="UP000181618">
    <property type="component" value="Genome"/>
</dbReference>
<dbReference type="GeneID" id="80557418"/>
<accession>X2CXC2</accession>
<gene>
    <name evidence="1" type="primary">PA</name>
</gene>
<dbReference type="RefSeq" id="YP_010840364.1">
    <property type="nucleotide sequence ID" value="NC_078653.1"/>
</dbReference>